<keyword evidence="1" id="KW-1133">Transmembrane helix</keyword>
<keyword evidence="1" id="KW-0812">Transmembrane</keyword>
<evidence type="ECO:0000313" key="2">
    <source>
        <dbReference type="EMBL" id="MFF5294869.1"/>
    </source>
</evidence>
<evidence type="ECO:0000313" key="3">
    <source>
        <dbReference type="Proteomes" id="UP001602245"/>
    </source>
</evidence>
<organism evidence="2 3">
    <name type="scientific">Paractinoplanes globisporus</name>
    <dbReference type="NCBI Taxonomy" id="113565"/>
    <lineage>
        <taxon>Bacteria</taxon>
        <taxon>Bacillati</taxon>
        <taxon>Actinomycetota</taxon>
        <taxon>Actinomycetes</taxon>
        <taxon>Micromonosporales</taxon>
        <taxon>Micromonosporaceae</taxon>
        <taxon>Paractinoplanes</taxon>
    </lineage>
</organism>
<name>A0ABW6WQG7_9ACTN</name>
<sequence>MPRRFRLSYLYALIGALLLLAGFWLLYPVRGTPGFGTQLRINVGSNLLDLVLAVLVLQPLVLSLNRNSVRWRSRLDYRAVIRRIERATDHVDVWKYWTGLLEARHEPAFAAAVHKALERGVKFRILLTDPASADAAERARQVAPTDALALIRQNIERLDEMVRALPARYADLFQVRISPVGPAHACYRVDDWLSYGLFRNRRVSESDQREVRVRGDLGALALEAFENRWNGAGLLEIGDHYRIRLRFTVGDTVADHELRYVIHDGEHWVNVHPAALPHAFHPDHAVAIANDGRRRFVLTDNPPGSAASTSSGSAAGLYAAKYGPDPGAVLLRLTEA</sequence>
<reference evidence="2 3" key="1">
    <citation type="submission" date="2024-10" db="EMBL/GenBank/DDBJ databases">
        <title>The Natural Products Discovery Center: Release of the First 8490 Sequenced Strains for Exploring Actinobacteria Biosynthetic Diversity.</title>
        <authorList>
            <person name="Kalkreuter E."/>
            <person name="Kautsar S.A."/>
            <person name="Yang D."/>
            <person name="Bader C.D."/>
            <person name="Teijaro C.N."/>
            <person name="Fluegel L."/>
            <person name="Davis C.M."/>
            <person name="Simpson J.R."/>
            <person name="Lauterbach L."/>
            <person name="Steele A.D."/>
            <person name="Gui C."/>
            <person name="Meng S."/>
            <person name="Li G."/>
            <person name="Viehrig K."/>
            <person name="Ye F."/>
            <person name="Su P."/>
            <person name="Kiefer A.F."/>
            <person name="Nichols A."/>
            <person name="Cepeda A.J."/>
            <person name="Yan W."/>
            <person name="Fan B."/>
            <person name="Jiang Y."/>
            <person name="Adhikari A."/>
            <person name="Zheng C.-J."/>
            <person name="Schuster L."/>
            <person name="Cowan T.M."/>
            <person name="Smanski M.J."/>
            <person name="Chevrette M.G."/>
            <person name="De Carvalho L.P.S."/>
            <person name="Shen B."/>
        </authorList>
    </citation>
    <scope>NUCLEOTIDE SEQUENCE [LARGE SCALE GENOMIC DNA]</scope>
    <source>
        <strain evidence="2 3">NPDC000087</strain>
    </source>
</reference>
<proteinExistence type="predicted"/>
<dbReference type="SUPFAM" id="SSF56024">
    <property type="entry name" value="Phospholipase D/nuclease"/>
    <property type="match status" value="1"/>
</dbReference>
<evidence type="ECO:0000256" key="1">
    <source>
        <dbReference type="SAM" id="Phobius"/>
    </source>
</evidence>
<feature type="transmembrane region" description="Helical" evidence="1">
    <location>
        <begin position="7"/>
        <end position="27"/>
    </location>
</feature>
<gene>
    <name evidence="2" type="ORF">ACFY35_35960</name>
</gene>
<protein>
    <submittedName>
        <fullName evidence="2">Uncharacterized protein</fullName>
    </submittedName>
</protein>
<keyword evidence="1" id="KW-0472">Membrane</keyword>
<keyword evidence="3" id="KW-1185">Reference proteome</keyword>
<dbReference type="EMBL" id="JBIAZU010000006">
    <property type="protein sequence ID" value="MFF5294869.1"/>
    <property type="molecule type" value="Genomic_DNA"/>
</dbReference>
<comment type="caution">
    <text evidence="2">The sequence shown here is derived from an EMBL/GenBank/DDBJ whole genome shotgun (WGS) entry which is preliminary data.</text>
</comment>
<dbReference type="Proteomes" id="UP001602245">
    <property type="component" value="Unassembled WGS sequence"/>
</dbReference>
<dbReference type="RefSeq" id="WP_020517473.1">
    <property type="nucleotide sequence ID" value="NZ_JBIAZU010000006.1"/>
</dbReference>
<accession>A0ABW6WQG7</accession>